<keyword evidence="6 8" id="KW-0472">Membrane</keyword>
<accession>A0A2T4UVL4</accession>
<feature type="transmembrane region" description="Helical" evidence="8">
    <location>
        <begin position="127"/>
        <end position="156"/>
    </location>
</feature>
<feature type="transmembrane region" description="Helical" evidence="8">
    <location>
        <begin position="162"/>
        <end position="183"/>
    </location>
</feature>
<dbReference type="GO" id="GO:0046677">
    <property type="term" value="P:response to antibiotic"/>
    <property type="evidence" value="ECO:0007669"/>
    <property type="project" value="UniProtKB-KW"/>
</dbReference>
<evidence type="ECO:0000313" key="11">
    <source>
        <dbReference type="Proteomes" id="UP000241085"/>
    </source>
</evidence>
<feature type="domain" description="ABC transmembrane type-2" evidence="9">
    <location>
        <begin position="51"/>
        <end position="278"/>
    </location>
</feature>
<evidence type="ECO:0000256" key="6">
    <source>
        <dbReference type="ARBA" id="ARBA00023136"/>
    </source>
</evidence>
<sequence>MSLDTARETAPDREALVAVLVQGERPTPPGPLSTSLTFGWRALLKIKHVPEQLFDVTVFPIMFTLLFTFLFGGALAGSTVDYIQFLLPGILVQGVIMITMYTGTTLRTDLDRGVFDRFRSLPIWRPSALVGMLLGDAVRFTISAVITVCLGLLLGFRPGGGVVGVVLGVLLLLVFAFALGWIWTFLSLVLRTSGSVMGVSMLVITPITFGSNIFVDPATMPGWLQSFVEVNPVSHLVTAVRALMAGADPGAELVLTLVWAAGLVAVFGTLTMWRYRDAR</sequence>
<feature type="transmembrane region" description="Helical" evidence="8">
    <location>
        <begin position="253"/>
        <end position="273"/>
    </location>
</feature>
<organism evidence="10 11">
    <name type="scientific">Rathayibacter caricis DSM 15933</name>
    <dbReference type="NCBI Taxonomy" id="1328867"/>
    <lineage>
        <taxon>Bacteria</taxon>
        <taxon>Bacillati</taxon>
        <taxon>Actinomycetota</taxon>
        <taxon>Actinomycetes</taxon>
        <taxon>Micrococcales</taxon>
        <taxon>Microbacteriaceae</taxon>
        <taxon>Rathayibacter</taxon>
    </lineage>
</organism>
<feature type="transmembrane region" description="Helical" evidence="8">
    <location>
        <begin position="53"/>
        <end position="76"/>
    </location>
</feature>
<keyword evidence="5 8" id="KW-1133">Transmembrane helix</keyword>
<dbReference type="InterPro" id="IPR047817">
    <property type="entry name" value="ABC2_TM_bact-type"/>
</dbReference>
<dbReference type="GO" id="GO:0043190">
    <property type="term" value="C:ATP-binding cassette (ABC) transporter complex"/>
    <property type="evidence" value="ECO:0007669"/>
    <property type="project" value="InterPro"/>
</dbReference>
<keyword evidence="3 8" id="KW-1003">Cell membrane</keyword>
<dbReference type="GO" id="GO:0140359">
    <property type="term" value="F:ABC-type transporter activity"/>
    <property type="evidence" value="ECO:0007669"/>
    <property type="project" value="InterPro"/>
</dbReference>
<dbReference type="InterPro" id="IPR051328">
    <property type="entry name" value="T7SS_ABC-Transporter"/>
</dbReference>
<dbReference type="AlphaFoldDB" id="A0A2T4UVL4"/>
<evidence type="ECO:0000256" key="3">
    <source>
        <dbReference type="ARBA" id="ARBA00022475"/>
    </source>
</evidence>
<dbReference type="EMBL" id="PZPL01000001">
    <property type="protein sequence ID" value="PTL73568.1"/>
    <property type="molecule type" value="Genomic_DNA"/>
</dbReference>
<keyword evidence="11" id="KW-1185">Reference proteome</keyword>
<dbReference type="PANTHER" id="PTHR43077">
    <property type="entry name" value="TRANSPORT PERMEASE YVFS-RELATED"/>
    <property type="match status" value="1"/>
</dbReference>
<feature type="transmembrane region" description="Helical" evidence="8">
    <location>
        <begin position="195"/>
        <end position="215"/>
    </location>
</feature>
<comment type="subcellular location">
    <subcellularLocation>
        <location evidence="1 8">Cell membrane</location>
        <topology evidence="1 8">Multi-pass membrane protein</topology>
    </subcellularLocation>
</comment>
<evidence type="ECO:0000256" key="7">
    <source>
        <dbReference type="ARBA" id="ARBA00023251"/>
    </source>
</evidence>
<dbReference type="PROSITE" id="PS51012">
    <property type="entry name" value="ABC_TM2"/>
    <property type="match status" value="1"/>
</dbReference>
<keyword evidence="8" id="KW-0813">Transport</keyword>
<dbReference type="Proteomes" id="UP000241085">
    <property type="component" value="Unassembled WGS sequence"/>
</dbReference>
<dbReference type="InterPro" id="IPR000412">
    <property type="entry name" value="ABC_2_transport"/>
</dbReference>
<evidence type="ECO:0000256" key="8">
    <source>
        <dbReference type="RuleBase" id="RU361157"/>
    </source>
</evidence>
<dbReference type="PIRSF" id="PIRSF006648">
    <property type="entry name" value="DrrB"/>
    <property type="match status" value="1"/>
</dbReference>
<keyword evidence="7" id="KW-0046">Antibiotic resistance</keyword>
<keyword evidence="4 8" id="KW-0812">Transmembrane</keyword>
<comment type="similarity">
    <text evidence="2 8">Belongs to the ABC-2 integral membrane protein family.</text>
</comment>
<reference evidence="10 11" key="1">
    <citation type="submission" date="2018-03" db="EMBL/GenBank/DDBJ databases">
        <title>Bacteriophage NCPPB3778 and a type I-E CRISPR drive the evolution of the US Biological Select Agent, Rathayibacter toxicus.</title>
        <authorList>
            <person name="Davis E.W.II."/>
            <person name="Tabima J.F."/>
            <person name="Weisberg A.J."/>
            <person name="Dantas Lopes L."/>
            <person name="Wiseman M.S."/>
            <person name="Wiseman M.S."/>
            <person name="Pupko T."/>
            <person name="Belcher M.S."/>
            <person name="Sechler A.J."/>
            <person name="Tancos M.A."/>
            <person name="Schroeder B.K."/>
            <person name="Murray T.D."/>
            <person name="Luster D.G."/>
            <person name="Schneider W.L."/>
            <person name="Rogers E."/>
            <person name="Andreote F.D."/>
            <person name="Grunwald N.J."/>
            <person name="Putnam M.L."/>
            <person name="Chang J.H."/>
        </authorList>
    </citation>
    <scope>NUCLEOTIDE SEQUENCE [LARGE SCALE GENOMIC DNA]</scope>
    <source>
        <strain evidence="10 11">DSM 15933</strain>
    </source>
</reference>
<dbReference type="Pfam" id="PF01061">
    <property type="entry name" value="ABC2_membrane"/>
    <property type="match status" value="1"/>
</dbReference>
<comment type="caution">
    <text evidence="10">The sequence shown here is derived from an EMBL/GenBank/DDBJ whole genome shotgun (WGS) entry which is preliminary data.</text>
</comment>
<protein>
    <recommendedName>
        <fullName evidence="8">Transport permease protein</fullName>
    </recommendedName>
</protein>
<evidence type="ECO:0000256" key="5">
    <source>
        <dbReference type="ARBA" id="ARBA00022989"/>
    </source>
</evidence>
<dbReference type="PANTHER" id="PTHR43077:SF8">
    <property type="entry name" value="DOXORUBICIN RESISTANCE ABC TRANSPORTER PERMEASE PROTEIN DRRB"/>
    <property type="match status" value="1"/>
</dbReference>
<evidence type="ECO:0000256" key="1">
    <source>
        <dbReference type="ARBA" id="ARBA00004651"/>
    </source>
</evidence>
<name>A0A2T4UVL4_9MICO</name>
<gene>
    <name evidence="10" type="ORF">C1I63_12400</name>
</gene>
<dbReference type="RefSeq" id="WP_107574985.1">
    <property type="nucleotide sequence ID" value="NZ_PZPL01000001.1"/>
</dbReference>
<evidence type="ECO:0000313" key="10">
    <source>
        <dbReference type="EMBL" id="PTL73568.1"/>
    </source>
</evidence>
<evidence type="ECO:0000256" key="2">
    <source>
        <dbReference type="ARBA" id="ARBA00007783"/>
    </source>
</evidence>
<feature type="transmembrane region" description="Helical" evidence="8">
    <location>
        <begin position="82"/>
        <end position="106"/>
    </location>
</feature>
<evidence type="ECO:0000259" key="9">
    <source>
        <dbReference type="PROSITE" id="PS51012"/>
    </source>
</evidence>
<dbReference type="InterPro" id="IPR013525">
    <property type="entry name" value="ABC2_TM"/>
</dbReference>
<proteinExistence type="inferred from homology"/>
<evidence type="ECO:0000256" key="4">
    <source>
        <dbReference type="ARBA" id="ARBA00022692"/>
    </source>
</evidence>